<dbReference type="InterPro" id="IPR050366">
    <property type="entry name" value="BP-dependent_transpt_permease"/>
</dbReference>
<reference evidence="9 10" key="1">
    <citation type="submission" date="2022-04" db="EMBL/GenBank/DDBJ databases">
        <title>Genome diversity in the genus Frankia.</title>
        <authorList>
            <person name="Carlos-Shanley C."/>
            <person name="Hahn D."/>
        </authorList>
    </citation>
    <scope>NUCLEOTIDE SEQUENCE [LARGE SCALE GENOMIC DNA]</scope>
    <source>
        <strain evidence="9 10">Ag45/Mut15</strain>
    </source>
</reference>
<evidence type="ECO:0000256" key="2">
    <source>
        <dbReference type="ARBA" id="ARBA00022448"/>
    </source>
</evidence>
<keyword evidence="3" id="KW-1003">Cell membrane</keyword>
<proteinExistence type="inferred from homology"/>
<gene>
    <name evidence="9" type="ORF">MXD59_00375</name>
</gene>
<evidence type="ECO:0000256" key="4">
    <source>
        <dbReference type="ARBA" id="ARBA00022692"/>
    </source>
</evidence>
<feature type="transmembrane region" description="Helical" evidence="7">
    <location>
        <begin position="133"/>
        <end position="152"/>
    </location>
</feature>
<organism evidence="9 10">
    <name type="scientific">Frankia umida</name>
    <dbReference type="NCBI Taxonomy" id="573489"/>
    <lineage>
        <taxon>Bacteria</taxon>
        <taxon>Bacillati</taxon>
        <taxon>Actinomycetota</taxon>
        <taxon>Actinomycetes</taxon>
        <taxon>Frankiales</taxon>
        <taxon>Frankiaceae</taxon>
        <taxon>Frankia</taxon>
    </lineage>
</organism>
<dbReference type="SUPFAM" id="SSF161098">
    <property type="entry name" value="MetI-like"/>
    <property type="match status" value="1"/>
</dbReference>
<protein>
    <submittedName>
        <fullName evidence="9">ABC transporter permease subunit</fullName>
    </submittedName>
</protein>
<dbReference type="Pfam" id="PF00528">
    <property type="entry name" value="BPD_transp_1"/>
    <property type="match status" value="1"/>
</dbReference>
<comment type="subcellular location">
    <subcellularLocation>
        <location evidence="1 7">Cell membrane</location>
        <topology evidence="1 7">Multi-pass membrane protein</topology>
    </subcellularLocation>
</comment>
<evidence type="ECO:0000313" key="9">
    <source>
        <dbReference type="EMBL" id="MCK9874254.1"/>
    </source>
</evidence>
<evidence type="ECO:0000256" key="5">
    <source>
        <dbReference type="ARBA" id="ARBA00022989"/>
    </source>
</evidence>
<feature type="transmembrane region" description="Helical" evidence="7">
    <location>
        <begin position="72"/>
        <end position="97"/>
    </location>
</feature>
<evidence type="ECO:0000313" key="10">
    <source>
        <dbReference type="Proteomes" id="UP001201873"/>
    </source>
</evidence>
<dbReference type="InterPro" id="IPR035906">
    <property type="entry name" value="MetI-like_sf"/>
</dbReference>
<feature type="transmembrane region" description="Helical" evidence="7">
    <location>
        <begin position="186"/>
        <end position="213"/>
    </location>
</feature>
<evidence type="ECO:0000256" key="6">
    <source>
        <dbReference type="ARBA" id="ARBA00023136"/>
    </source>
</evidence>
<feature type="domain" description="ABC transmembrane type-1" evidence="8">
    <location>
        <begin position="73"/>
        <end position="258"/>
    </location>
</feature>
<evidence type="ECO:0000256" key="3">
    <source>
        <dbReference type="ARBA" id="ARBA00022475"/>
    </source>
</evidence>
<feature type="transmembrane region" description="Helical" evidence="7">
    <location>
        <begin position="233"/>
        <end position="257"/>
    </location>
</feature>
<dbReference type="PROSITE" id="PS50928">
    <property type="entry name" value="ABC_TM1"/>
    <property type="match status" value="1"/>
</dbReference>
<accession>A0ABT0JSF3</accession>
<name>A0ABT0JSF3_9ACTN</name>
<comment type="similarity">
    <text evidence="7">Belongs to the binding-protein-dependent transport system permease family.</text>
</comment>
<keyword evidence="6 7" id="KW-0472">Membrane</keyword>
<dbReference type="Gene3D" id="1.10.3720.10">
    <property type="entry name" value="MetI-like"/>
    <property type="match status" value="1"/>
</dbReference>
<keyword evidence="5 7" id="KW-1133">Transmembrane helix</keyword>
<dbReference type="Proteomes" id="UP001201873">
    <property type="component" value="Unassembled WGS sequence"/>
</dbReference>
<feature type="transmembrane region" description="Helical" evidence="7">
    <location>
        <begin position="104"/>
        <end position="127"/>
    </location>
</feature>
<evidence type="ECO:0000256" key="1">
    <source>
        <dbReference type="ARBA" id="ARBA00004651"/>
    </source>
</evidence>
<dbReference type="EMBL" id="JALKFT010000001">
    <property type="protein sequence ID" value="MCK9874254.1"/>
    <property type="molecule type" value="Genomic_DNA"/>
</dbReference>
<dbReference type="PANTHER" id="PTHR43386:SF25">
    <property type="entry name" value="PEPTIDE ABC TRANSPORTER PERMEASE PROTEIN"/>
    <property type="match status" value="1"/>
</dbReference>
<keyword evidence="2 7" id="KW-0813">Transport</keyword>
<evidence type="ECO:0000256" key="7">
    <source>
        <dbReference type="RuleBase" id="RU363032"/>
    </source>
</evidence>
<sequence length="288" mass="29318">MKARTPRSDLLLGLLIIAPPVLATLVGGLVRPYSATASVGPPLAGPSAAHLLGTDTLGRDVLSRLLLGGRSLLLVTLLAVLAAQVFAVLLGVLAGWLGRYGARALLGLLDVVLAVPAVVVLAAAASAVGAGGAAVFVAIVVVLVPTTARVVYMSTRTLVAEPFVEAAVLCGTPTRRILTRELLPNLWTIIVAGAGSRVVESVFVISAAGFLGFGPQPPSPDWGQMISENSAGVALAPWSVLAPALAITMLAIGVTLLSDACVARLDQTTRAGRPARSAHADTDRADRA</sequence>
<keyword evidence="4 7" id="KW-0812">Transmembrane</keyword>
<evidence type="ECO:0000259" key="8">
    <source>
        <dbReference type="PROSITE" id="PS50928"/>
    </source>
</evidence>
<dbReference type="InterPro" id="IPR000515">
    <property type="entry name" value="MetI-like"/>
</dbReference>
<dbReference type="PANTHER" id="PTHR43386">
    <property type="entry name" value="OLIGOPEPTIDE TRANSPORT SYSTEM PERMEASE PROTEIN APPC"/>
    <property type="match status" value="1"/>
</dbReference>
<keyword evidence="10" id="KW-1185">Reference proteome</keyword>
<comment type="caution">
    <text evidence="9">The sequence shown here is derived from an EMBL/GenBank/DDBJ whole genome shotgun (WGS) entry which is preliminary data.</text>
</comment>